<proteinExistence type="predicted"/>
<keyword evidence="2" id="KW-1185">Reference proteome</keyword>
<gene>
    <name evidence="1" type="ORF">Tco_1093764</name>
</gene>
<dbReference type="Proteomes" id="UP001151760">
    <property type="component" value="Unassembled WGS sequence"/>
</dbReference>
<dbReference type="EMBL" id="BQNB010020657">
    <property type="protein sequence ID" value="GJT98246.1"/>
    <property type="molecule type" value="Genomic_DNA"/>
</dbReference>
<accession>A0ABQ5IEU9</accession>
<sequence>MSGEACFGLVPTIQSVGLAVGMHGGKRVTIWLAIGADRKHGDFLVKFAAAACEKRNCKIYQVGEAPRTMMWTKAEKIFESIPSSSLNDSSKTFVLKLVFVPEDLSIRSGKKLIDDLSKRGSSHVELIEGFISSHIRAGPLERERKKPLT</sequence>
<reference evidence="1" key="1">
    <citation type="journal article" date="2022" name="Int. J. Mol. Sci.">
        <title>Draft Genome of Tanacetum Coccineum: Genomic Comparison of Closely Related Tanacetum-Family Plants.</title>
        <authorList>
            <person name="Yamashiro T."/>
            <person name="Shiraishi A."/>
            <person name="Nakayama K."/>
            <person name="Satake H."/>
        </authorList>
    </citation>
    <scope>NUCLEOTIDE SEQUENCE</scope>
</reference>
<reference evidence="1" key="2">
    <citation type="submission" date="2022-01" db="EMBL/GenBank/DDBJ databases">
        <authorList>
            <person name="Yamashiro T."/>
            <person name="Shiraishi A."/>
            <person name="Satake H."/>
            <person name="Nakayama K."/>
        </authorList>
    </citation>
    <scope>NUCLEOTIDE SEQUENCE</scope>
</reference>
<protein>
    <submittedName>
        <fullName evidence="1">Uncharacterized protein</fullName>
    </submittedName>
</protein>
<name>A0ABQ5IEU9_9ASTR</name>
<comment type="caution">
    <text evidence="1">The sequence shown here is derived from an EMBL/GenBank/DDBJ whole genome shotgun (WGS) entry which is preliminary data.</text>
</comment>
<evidence type="ECO:0000313" key="2">
    <source>
        <dbReference type="Proteomes" id="UP001151760"/>
    </source>
</evidence>
<organism evidence="1 2">
    <name type="scientific">Tanacetum coccineum</name>
    <dbReference type="NCBI Taxonomy" id="301880"/>
    <lineage>
        <taxon>Eukaryota</taxon>
        <taxon>Viridiplantae</taxon>
        <taxon>Streptophyta</taxon>
        <taxon>Embryophyta</taxon>
        <taxon>Tracheophyta</taxon>
        <taxon>Spermatophyta</taxon>
        <taxon>Magnoliopsida</taxon>
        <taxon>eudicotyledons</taxon>
        <taxon>Gunneridae</taxon>
        <taxon>Pentapetalae</taxon>
        <taxon>asterids</taxon>
        <taxon>campanulids</taxon>
        <taxon>Asterales</taxon>
        <taxon>Asteraceae</taxon>
        <taxon>Asteroideae</taxon>
        <taxon>Anthemideae</taxon>
        <taxon>Anthemidinae</taxon>
        <taxon>Tanacetum</taxon>
    </lineage>
</organism>
<evidence type="ECO:0000313" key="1">
    <source>
        <dbReference type="EMBL" id="GJT98246.1"/>
    </source>
</evidence>